<organism evidence="3 4">
    <name type="scientific">Virgibacillus pantothenticus</name>
    <dbReference type="NCBI Taxonomy" id="1473"/>
    <lineage>
        <taxon>Bacteria</taxon>
        <taxon>Bacillati</taxon>
        <taxon>Bacillota</taxon>
        <taxon>Bacilli</taxon>
        <taxon>Bacillales</taxon>
        <taxon>Bacillaceae</taxon>
        <taxon>Virgibacillus</taxon>
    </lineage>
</organism>
<accession>A0A0L0QPB1</accession>
<evidence type="ECO:0000313" key="4">
    <source>
        <dbReference type="Proteomes" id="UP000036780"/>
    </source>
</evidence>
<evidence type="ECO:0000259" key="2">
    <source>
        <dbReference type="Pfam" id="PF02517"/>
    </source>
</evidence>
<feature type="transmembrane region" description="Helical" evidence="1">
    <location>
        <begin position="116"/>
        <end position="138"/>
    </location>
</feature>
<dbReference type="Proteomes" id="UP000036780">
    <property type="component" value="Unassembled WGS sequence"/>
</dbReference>
<dbReference type="GO" id="GO:0080120">
    <property type="term" value="P:CAAX-box protein maturation"/>
    <property type="evidence" value="ECO:0007669"/>
    <property type="project" value="UniProtKB-ARBA"/>
</dbReference>
<evidence type="ECO:0000313" key="3">
    <source>
        <dbReference type="EMBL" id="KNE20396.1"/>
    </source>
</evidence>
<feature type="transmembrane region" description="Helical" evidence="1">
    <location>
        <begin position="20"/>
        <end position="38"/>
    </location>
</feature>
<feature type="transmembrane region" description="Helical" evidence="1">
    <location>
        <begin position="167"/>
        <end position="185"/>
    </location>
</feature>
<dbReference type="EMBL" id="LGTO01000007">
    <property type="protein sequence ID" value="KNE20396.1"/>
    <property type="molecule type" value="Genomic_DNA"/>
</dbReference>
<keyword evidence="1" id="KW-0472">Membrane</keyword>
<feature type="transmembrane region" description="Helical" evidence="1">
    <location>
        <begin position="58"/>
        <end position="80"/>
    </location>
</feature>
<keyword evidence="4" id="KW-1185">Reference proteome</keyword>
<reference evidence="4" key="1">
    <citation type="submission" date="2015-07" db="EMBL/GenBank/DDBJ databases">
        <title>Fjat-10053 dsm26.</title>
        <authorList>
            <person name="Liu B."/>
            <person name="Wang J."/>
            <person name="Zhu Y."/>
            <person name="Liu G."/>
            <person name="Chen Q."/>
            <person name="Chen Z."/>
            <person name="Lan J."/>
            <person name="Che J."/>
            <person name="Ge C."/>
            <person name="Shi H."/>
            <person name="Pan Z."/>
            <person name="Liu X."/>
        </authorList>
    </citation>
    <scope>NUCLEOTIDE SEQUENCE [LARGE SCALE GENOMIC DNA]</scope>
    <source>
        <strain evidence="4">DSM 26</strain>
    </source>
</reference>
<evidence type="ECO:0000256" key="1">
    <source>
        <dbReference type="SAM" id="Phobius"/>
    </source>
</evidence>
<dbReference type="RefSeq" id="WP_050352971.1">
    <property type="nucleotide sequence ID" value="NZ_BOSN01000001.1"/>
</dbReference>
<dbReference type="GeneID" id="66870443"/>
<sequence>MKQSDYIKRMDIQELRKQMFISQFFLMVLSFVGSFLLFDSFLEQWQQLFHWNSKDIIFYGILPGFIIVSIDLLLTYTLPAKYYDDDGINEKLFANQPIWFIISISFLVAVTEEMLFRGVIQSTYGYWVASILFALIHFRYLKKPVLLVSILLVSFYLGYLFHITNNLAVTITAHFIVDVLLGFFIRFKREVWVR</sequence>
<dbReference type="Pfam" id="PF02517">
    <property type="entry name" value="Rce1-like"/>
    <property type="match status" value="1"/>
</dbReference>
<gene>
    <name evidence="3" type="ORF">AFK71_18655</name>
</gene>
<name>A0A0L0QPB1_VIRPA</name>
<keyword evidence="1" id="KW-0812">Transmembrane</keyword>
<feature type="domain" description="CAAX prenyl protease 2/Lysostaphin resistance protein A-like" evidence="2">
    <location>
        <begin position="96"/>
        <end position="179"/>
    </location>
</feature>
<dbReference type="PATRIC" id="fig|1473.5.peg.2468"/>
<feature type="transmembrane region" description="Helical" evidence="1">
    <location>
        <begin position="92"/>
        <end position="110"/>
    </location>
</feature>
<dbReference type="AlphaFoldDB" id="A0A0L0QPB1"/>
<proteinExistence type="predicted"/>
<feature type="transmembrane region" description="Helical" evidence="1">
    <location>
        <begin position="145"/>
        <end position="161"/>
    </location>
</feature>
<dbReference type="GO" id="GO:0004175">
    <property type="term" value="F:endopeptidase activity"/>
    <property type="evidence" value="ECO:0007669"/>
    <property type="project" value="UniProtKB-ARBA"/>
</dbReference>
<dbReference type="InterPro" id="IPR003675">
    <property type="entry name" value="Rce1/LyrA-like_dom"/>
</dbReference>
<protein>
    <submittedName>
        <fullName evidence="3">Membrane protein</fullName>
    </submittedName>
</protein>
<dbReference type="OrthoDB" id="1523022at2"/>
<keyword evidence="1" id="KW-1133">Transmembrane helix</keyword>
<comment type="caution">
    <text evidence="3">The sequence shown here is derived from an EMBL/GenBank/DDBJ whole genome shotgun (WGS) entry which is preliminary data.</text>
</comment>